<evidence type="ECO:0000313" key="2">
    <source>
        <dbReference type="EMBL" id="UXY18192.1"/>
    </source>
</evidence>
<keyword evidence="3" id="KW-1185">Reference proteome</keyword>
<keyword evidence="1" id="KW-0812">Transmembrane</keyword>
<organism evidence="2 3">
    <name type="scientific">Streptomyces cynarae</name>
    <dbReference type="NCBI Taxonomy" id="2981134"/>
    <lineage>
        <taxon>Bacteria</taxon>
        <taxon>Bacillati</taxon>
        <taxon>Actinomycetota</taxon>
        <taxon>Actinomycetes</taxon>
        <taxon>Kitasatosporales</taxon>
        <taxon>Streptomycetaceae</taxon>
        <taxon>Streptomyces</taxon>
    </lineage>
</organism>
<keyword evidence="1" id="KW-1133">Transmembrane helix</keyword>
<evidence type="ECO:0000313" key="3">
    <source>
        <dbReference type="Proteomes" id="UP001061298"/>
    </source>
</evidence>
<gene>
    <name evidence="2" type="ORF">N8I84_05220</name>
</gene>
<dbReference type="EMBL" id="CP106793">
    <property type="protein sequence ID" value="UXY18192.1"/>
    <property type="molecule type" value="Genomic_DNA"/>
</dbReference>
<keyword evidence="1" id="KW-0472">Membrane</keyword>
<feature type="transmembrane region" description="Helical" evidence="1">
    <location>
        <begin position="36"/>
        <end position="64"/>
    </location>
</feature>
<proteinExistence type="predicted"/>
<dbReference type="Proteomes" id="UP001061298">
    <property type="component" value="Chromosome"/>
</dbReference>
<dbReference type="RefSeq" id="WP_263228432.1">
    <property type="nucleotide sequence ID" value="NZ_CP106793.1"/>
</dbReference>
<accession>A0ABY6DUZ4</accession>
<name>A0ABY6DUZ4_9ACTN</name>
<evidence type="ECO:0000256" key="1">
    <source>
        <dbReference type="SAM" id="Phobius"/>
    </source>
</evidence>
<reference evidence="2" key="1">
    <citation type="submission" date="2022-10" db="EMBL/GenBank/DDBJ databases">
        <authorList>
            <person name="Mo P."/>
        </authorList>
    </citation>
    <scope>NUCLEOTIDE SEQUENCE</scope>
    <source>
        <strain evidence="2">HUAS 13-4</strain>
    </source>
</reference>
<protein>
    <submittedName>
        <fullName evidence="2">Uncharacterized protein</fullName>
    </submittedName>
</protein>
<sequence length="77" mass="7630">MTVPSFGEAATWAVNAVAVPVAAARRVLPAAHGLPLYVGIGALAVAGALEAPVALGLGIGYALLRHKGPLARFSGSK</sequence>